<name>A6JAF7_RAT</name>
<dbReference type="AlphaFoldDB" id="A6JAF7"/>
<dbReference type="Proteomes" id="UP000234681">
    <property type="component" value="Chromosome 1"/>
</dbReference>
<gene>
    <name evidence="1" type="ORF">rCG_54646</name>
</gene>
<protein>
    <submittedName>
        <fullName evidence="1">RCG54646</fullName>
    </submittedName>
</protein>
<proteinExistence type="predicted"/>
<evidence type="ECO:0000313" key="1">
    <source>
        <dbReference type="EMBL" id="EDM07577.1"/>
    </source>
</evidence>
<accession>A6JAF7</accession>
<dbReference type="EMBL" id="CH473979">
    <property type="protein sequence ID" value="EDM07577.1"/>
    <property type="molecule type" value="Genomic_DNA"/>
</dbReference>
<reference evidence="1 2" key="1">
    <citation type="submission" date="2005-09" db="EMBL/GenBank/DDBJ databases">
        <authorList>
            <person name="Mural R.J."/>
            <person name="Li P.W."/>
            <person name="Adams M.D."/>
            <person name="Amanatides P.G."/>
            <person name="Baden-Tillson H."/>
            <person name="Barnstead M."/>
            <person name="Chin S.H."/>
            <person name="Dew I."/>
            <person name="Evans C.A."/>
            <person name="Ferriera S."/>
            <person name="Flanigan M."/>
            <person name="Fosler C."/>
            <person name="Glodek A."/>
            <person name="Gu Z."/>
            <person name="Holt R.A."/>
            <person name="Jennings D."/>
            <person name="Kraft C.L."/>
            <person name="Lu F."/>
            <person name="Nguyen T."/>
            <person name="Nusskern D.R."/>
            <person name="Pfannkoch C.M."/>
            <person name="Sitter C."/>
            <person name="Sutton G.G."/>
            <person name="Venter J.C."/>
            <person name="Wang Z."/>
            <person name="Woodage T."/>
            <person name="Zheng X.H."/>
            <person name="Zhong F."/>
        </authorList>
    </citation>
    <scope>NUCLEOTIDE SEQUENCE [LARGE SCALE GENOMIC DNA]</scope>
    <source>
        <strain>BN</strain>
        <strain evidence="2">Sprague-Dawley</strain>
    </source>
</reference>
<evidence type="ECO:0000313" key="2">
    <source>
        <dbReference type="Proteomes" id="UP000234681"/>
    </source>
</evidence>
<sequence length="51" mass="5319">MVPASGDTCSIAPCSVTPQIYSSQPATSLALESFVSVEDPAMPSDLCEEQK</sequence>
<organism evidence="1 2">
    <name type="scientific">Rattus norvegicus</name>
    <name type="common">Rat</name>
    <dbReference type="NCBI Taxonomy" id="10116"/>
    <lineage>
        <taxon>Eukaryota</taxon>
        <taxon>Metazoa</taxon>
        <taxon>Chordata</taxon>
        <taxon>Craniata</taxon>
        <taxon>Vertebrata</taxon>
        <taxon>Euteleostomi</taxon>
        <taxon>Mammalia</taxon>
        <taxon>Eutheria</taxon>
        <taxon>Euarchontoglires</taxon>
        <taxon>Glires</taxon>
        <taxon>Rodentia</taxon>
        <taxon>Myomorpha</taxon>
        <taxon>Muroidea</taxon>
        <taxon>Muridae</taxon>
        <taxon>Murinae</taxon>
        <taxon>Rattus</taxon>
    </lineage>
</organism>